<protein>
    <submittedName>
        <fullName evidence="1">Uncharacterized protein</fullName>
    </submittedName>
</protein>
<organism evidence="1 2">
    <name type="scientific">Pluteus cervinus</name>
    <dbReference type="NCBI Taxonomy" id="181527"/>
    <lineage>
        <taxon>Eukaryota</taxon>
        <taxon>Fungi</taxon>
        <taxon>Dikarya</taxon>
        <taxon>Basidiomycota</taxon>
        <taxon>Agaricomycotina</taxon>
        <taxon>Agaricomycetes</taxon>
        <taxon>Agaricomycetidae</taxon>
        <taxon>Agaricales</taxon>
        <taxon>Pluteineae</taxon>
        <taxon>Pluteaceae</taxon>
        <taxon>Pluteus</taxon>
    </lineage>
</organism>
<keyword evidence="2" id="KW-1185">Reference proteome</keyword>
<accession>A0ACD3BGT4</accession>
<reference evidence="1 2" key="1">
    <citation type="journal article" date="2019" name="Nat. Ecol. Evol.">
        <title>Megaphylogeny resolves global patterns of mushroom evolution.</title>
        <authorList>
            <person name="Varga T."/>
            <person name="Krizsan K."/>
            <person name="Foldi C."/>
            <person name="Dima B."/>
            <person name="Sanchez-Garcia M."/>
            <person name="Sanchez-Ramirez S."/>
            <person name="Szollosi G.J."/>
            <person name="Szarkandi J.G."/>
            <person name="Papp V."/>
            <person name="Albert L."/>
            <person name="Andreopoulos W."/>
            <person name="Angelini C."/>
            <person name="Antonin V."/>
            <person name="Barry K.W."/>
            <person name="Bougher N.L."/>
            <person name="Buchanan P."/>
            <person name="Buyck B."/>
            <person name="Bense V."/>
            <person name="Catcheside P."/>
            <person name="Chovatia M."/>
            <person name="Cooper J."/>
            <person name="Damon W."/>
            <person name="Desjardin D."/>
            <person name="Finy P."/>
            <person name="Geml J."/>
            <person name="Haridas S."/>
            <person name="Hughes K."/>
            <person name="Justo A."/>
            <person name="Karasinski D."/>
            <person name="Kautmanova I."/>
            <person name="Kiss B."/>
            <person name="Kocsube S."/>
            <person name="Kotiranta H."/>
            <person name="LaButti K.M."/>
            <person name="Lechner B.E."/>
            <person name="Liimatainen K."/>
            <person name="Lipzen A."/>
            <person name="Lukacs Z."/>
            <person name="Mihaltcheva S."/>
            <person name="Morgado L.N."/>
            <person name="Niskanen T."/>
            <person name="Noordeloos M.E."/>
            <person name="Ohm R.A."/>
            <person name="Ortiz-Santana B."/>
            <person name="Ovrebo C."/>
            <person name="Racz N."/>
            <person name="Riley R."/>
            <person name="Savchenko A."/>
            <person name="Shiryaev A."/>
            <person name="Soop K."/>
            <person name="Spirin V."/>
            <person name="Szebenyi C."/>
            <person name="Tomsovsky M."/>
            <person name="Tulloss R.E."/>
            <person name="Uehling J."/>
            <person name="Grigoriev I.V."/>
            <person name="Vagvolgyi C."/>
            <person name="Papp T."/>
            <person name="Martin F.M."/>
            <person name="Miettinen O."/>
            <person name="Hibbett D.S."/>
            <person name="Nagy L.G."/>
        </authorList>
    </citation>
    <scope>NUCLEOTIDE SEQUENCE [LARGE SCALE GENOMIC DNA]</scope>
    <source>
        <strain evidence="1 2">NL-1719</strain>
    </source>
</reference>
<dbReference type="Proteomes" id="UP000308600">
    <property type="component" value="Unassembled WGS sequence"/>
</dbReference>
<evidence type="ECO:0000313" key="2">
    <source>
        <dbReference type="Proteomes" id="UP000308600"/>
    </source>
</evidence>
<sequence length="507" mass="56448">MTSDSSHNPPLPIPGLATLQDHVFRNSPAPVPLNAPAQPLPQPQWPFMGALNPLQQQQQQFNPQMQAQAMPPQLQALAAAMSFPFLTQQLLNPAFSAPLTKTDEPLLVNALVEALRKGESYKDAINGLHSQNGHGAHLWKDYYLDHKHRIDEAVTAAMPSTSRGRDPIDVKAVKPRPAFRVEQSPSTSSTTSTPQPARKLKQPQPLKLPAPKRRNTINSLTVPEPVFGDHLPPPNADIKIPPPPSRSPSPPQKLIPHKGRGFKYTPEDRDFFIKFISWRLKQDSNLSRLDLCAQLAEKAPHHTAQSWQSYWSNHHDIPDKILAAARGEDIDDSEPESEKEIVSLHKPHYAELSTDDDGDGEGGSESSSESESEDDDSDTPLKTWSESEMAGSGESFNEADLYFMAKRVADFPDFAVATGAERWHEFSNRHPQRSQKSWAEGYRRYAKLIHKIADKIRSKGASTSKPALQIGRRTAGGGPRSKRKLEVHSEINGRGSLEKRPRYDEEQ</sequence>
<proteinExistence type="predicted"/>
<name>A0ACD3BGT4_9AGAR</name>
<dbReference type="EMBL" id="ML208259">
    <property type="protein sequence ID" value="TFK77244.1"/>
    <property type="molecule type" value="Genomic_DNA"/>
</dbReference>
<evidence type="ECO:0000313" key="1">
    <source>
        <dbReference type="EMBL" id="TFK77244.1"/>
    </source>
</evidence>
<gene>
    <name evidence="1" type="ORF">BDN72DRAFT_891005</name>
</gene>